<evidence type="ECO:0000256" key="1">
    <source>
        <dbReference type="SAM" id="MobiDB-lite"/>
    </source>
</evidence>
<feature type="chain" id="PRO_5045918234" description="Lipoprotein" evidence="2">
    <location>
        <begin position="31"/>
        <end position="177"/>
    </location>
</feature>
<feature type="compositionally biased region" description="Polar residues" evidence="1">
    <location>
        <begin position="167"/>
        <end position="177"/>
    </location>
</feature>
<evidence type="ECO:0000313" key="3">
    <source>
        <dbReference type="EMBL" id="MDH2387596.1"/>
    </source>
</evidence>
<gene>
    <name evidence="3" type="ORF">QCN29_02095</name>
</gene>
<dbReference type="EMBL" id="JARWBG010000002">
    <property type="protein sequence ID" value="MDH2387596.1"/>
    <property type="molecule type" value="Genomic_DNA"/>
</dbReference>
<keyword evidence="4" id="KW-1185">Reference proteome</keyword>
<comment type="caution">
    <text evidence="3">The sequence shown here is derived from an EMBL/GenBank/DDBJ whole genome shotgun (WGS) entry which is preliminary data.</text>
</comment>
<dbReference type="RefSeq" id="WP_279925763.1">
    <property type="nucleotide sequence ID" value="NZ_JARWBG010000002.1"/>
</dbReference>
<evidence type="ECO:0000313" key="4">
    <source>
        <dbReference type="Proteomes" id="UP001223144"/>
    </source>
</evidence>
<reference evidence="3 4" key="1">
    <citation type="submission" date="2023-04" db="EMBL/GenBank/DDBJ databases">
        <title>Streptomyces chengmaiensis sp. nov. isolated from the stem of mangrove plant in Hainan.</title>
        <authorList>
            <person name="Huang X."/>
            <person name="Zhou S."/>
            <person name="Chu X."/>
            <person name="Xie Y."/>
            <person name="Lin Y."/>
        </authorList>
    </citation>
    <scope>NUCLEOTIDE SEQUENCE [LARGE SCALE GENOMIC DNA]</scope>
    <source>
        <strain evidence="3 4">HNM0663</strain>
    </source>
</reference>
<keyword evidence="2" id="KW-0732">Signal</keyword>
<protein>
    <recommendedName>
        <fullName evidence="5">Lipoprotein</fullName>
    </recommendedName>
</protein>
<evidence type="ECO:0008006" key="5">
    <source>
        <dbReference type="Google" id="ProtNLM"/>
    </source>
</evidence>
<feature type="signal peptide" evidence="2">
    <location>
        <begin position="1"/>
        <end position="30"/>
    </location>
</feature>
<organism evidence="3 4">
    <name type="scientific">Streptomyces chengmaiensis</name>
    <dbReference type="NCBI Taxonomy" id="3040919"/>
    <lineage>
        <taxon>Bacteria</taxon>
        <taxon>Bacillati</taxon>
        <taxon>Actinomycetota</taxon>
        <taxon>Actinomycetes</taxon>
        <taxon>Kitasatosporales</taxon>
        <taxon>Streptomycetaceae</taxon>
        <taxon>Streptomyces</taxon>
    </lineage>
</organism>
<feature type="region of interest" description="Disordered" evidence="1">
    <location>
        <begin position="150"/>
        <end position="177"/>
    </location>
</feature>
<dbReference type="Proteomes" id="UP001223144">
    <property type="component" value="Unassembled WGS sequence"/>
</dbReference>
<accession>A0ABT6HFQ6</accession>
<name>A0ABT6HFQ6_9ACTN</name>
<sequence>MPARVPVRMPVRVSGVAATVGLLTAALALAGCGGGGGGGDSEKTEPSGAPTASTAAAGTASLSSLEGSWSGKTDGRPVALSVTGTLAVVVAGGQVCTGQVTDAGASSSGRPTLTLTCASGGSERTAGTVESNDGETLVLVWEAGTRDTLVKTDPGELDDAKLPDGTPLNTPTGIPTP</sequence>
<dbReference type="PROSITE" id="PS51257">
    <property type="entry name" value="PROKAR_LIPOPROTEIN"/>
    <property type="match status" value="1"/>
</dbReference>
<feature type="compositionally biased region" description="Low complexity" evidence="1">
    <location>
        <begin position="46"/>
        <end position="59"/>
    </location>
</feature>
<feature type="region of interest" description="Disordered" evidence="1">
    <location>
        <begin position="34"/>
        <end position="59"/>
    </location>
</feature>
<proteinExistence type="predicted"/>
<evidence type="ECO:0000256" key="2">
    <source>
        <dbReference type="SAM" id="SignalP"/>
    </source>
</evidence>
<feature type="compositionally biased region" description="Basic and acidic residues" evidence="1">
    <location>
        <begin position="150"/>
        <end position="162"/>
    </location>
</feature>